<evidence type="ECO:0000256" key="1">
    <source>
        <dbReference type="SAM" id="MobiDB-lite"/>
    </source>
</evidence>
<feature type="compositionally biased region" description="Basic and acidic residues" evidence="1">
    <location>
        <begin position="84"/>
        <end position="97"/>
    </location>
</feature>
<proteinExistence type="predicted"/>
<dbReference type="Proteomes" id="UP000745764">
    <property type="component" value="Unassembled WGS sequence"/>
</dbReference>
<keyword evidence="3" id="KW-1185">Reference proteome</keyword>
<reference evidence="2" key="1">
    <citation type="submission" date="2020-06" db="EMBL/GenBank/DDBJ databases">
        <authorList>
            <person name="Onetto C."/>
        </authorList>
    </citation>
    <scope>NUCLEOTIDE SEQUENCE</scope>
</reference>
<feature type="region of interest" description="Disordered" evidence="1">
    <location>
        <begin position="1"/>
        <end position="133"/>
    </location>
</feature>
<dbReference type="EMBL" id="CAINUL010000015">
    <property type="protein sequence ID" value="CAD0112857.1"/>
    <property type="molecule type" value="Genomic_DNA"/>
</dbReference>
<protein>
    <submittedName>
        <fullName evidence="2">Uncharacterized protein</fullName>
    </submittedName>
</protein>
<feature type="compositionally biased region" description="Polar residues" evidence="1">
    <location>
        <begin position="59"/>
        <end position="72"/>
    </location>
</feature>
<gene>
    <name evidence="2" type="ORF">AWRI4620_LOCUS7112</name>
</gene>
<sequence>MDINALLSPSESPAKQQPSPQPRPRVQPRPAGGRRTASGLSNEISMTSPPPEPPRSAPTLGQDSTTQHQRNAYASAYNGPQDMRNFRSNHDAPEMRNAHGAPQTYRPQLQYVSGRHSSTPQMETLAGAIVPVT</sequence>
<evidence type="ECO:0000313" key="2">
    <source>
        <dbReference type="EMBL" id="CAD0112857.1"/>
    </source>
</evidence>
<feature type="compositionally biased region" description="Polar residues" evidence="1">
    <location>
        <begin position="38"/>
        <end position="47"/>
    </location>
</feature>
<comment type="caution">
    <text evidence="2">The sequence shown here is derived from an EMBL/GenBank/DDBJ whole genome shotgun (WGS) entry which is preliminary data.</text>
</comment>
<feature type="compositionally biased region" description="Low complexity" evidence="1">
    <location>
        <begin position="8"/>
        <end position="18"/>
    </location>
</feature>
<name>A0A9N8PU59_9PEZI</name>
<evidence type="ECO:0000313" key="3">
    <source>
        <dbReference type="Proteomes" id="UP000745764"/>
    </source>
</evidence>
<organism evidence="2 3">
    <name type="scientific">Aureobasidium uvarum</name>
    <dbReference type="NCBI Taxonomy" id="2773716"/>
    <lineage>
        <taxon>Eukaryota</taxon>
        <taxon>Fungi</taxon>
        <taxon>Dikarya</taxon>
        <taxon>Ascomycota</taxon>
        <taxon>Pezizomycotina</taxon>
        <taxon>Dothideomycetes</taxon>
        <taxon>Dothideomycetidae</taxon>
        <taxon>Dothideales</taxon>
        <taxon>Saccotheciaceae</taxon>
        <taxon>Aureobasidium</taxon>
    </lineage>
</organism>
<accession>A0A9N8PU59</accession>
<feature type="compositionally biased region" description="Polar residues" evidence="1">
    <location>
        <begin position="105"/>
        <end position="122"/>
    </location>
</feature>
<dbReference type="AlphaFoldDB" id="A0A9N8PU59"/>